<sequence length="73" mass="7975">MGDQCYEDVRNGVAPTDPPRTKQGSLPFLVQELVLPSSGVKRRCCWPYIVGGSGIPQGSRPGRWLRSARPPPV</sequence>
<proteinExistence type="predicted"/>
<accession>A0A2C6KJL0</accession>
<feature type="region of interest" description="Disordered" evidence="1">
    <location>
        <begin position="54"/>
        <end position="73"/>
    </location>
</feature>
<evidence type="ECO:0000313" key="2">
    <source>
        <dbReference type="EMBL" id="PHJ16546.1"/>
    </source>
</evidence>
<gene>
    <name evidence="2" type="ORF">CSUI_009638</name>
</gene>
<dbReference type="VEuPathDB" id="ToxoDB:CSUI_009638"/>
<comment type="caution">
    <text evidence="2">The sequence shown here is derived from an EMBL/GenBank/DDBJ whole genome shotgun (WGS) entry which is preliminary data.</text>
</comment>
<dbReference type="RefSeq" id="XP_067918273.1">
    <property type="nucleotide sequence ID" value="XM_068069751.1"/>
</dbReference>
<protein>
    <submittedName>
        <fullName evidence="2">Uncharacterized protein</fullName>
    </submittedName>
</protein>
<feature type="region of interest" description="Disordered" evidence="1">
    <location>
        <begin position="1"/>
        <end position="24"/>
    </location>
</feature>
<evidence type="ECO:0000313" key="3">
    <source>
        <dbReference type="Proteomes" id="UP000221165"/>
    </source>
</evidence>
<evidence type="ECO:0000256" key="1">
    <source>
        <dbReference type="SAM" id="MobiDB-lite"/>
    </source>
</evidence>
<keyword evidence="3" id="KW-1185">Reference proteome</keyword>
<dbReference type="GeneID" id="94432962"/>
<dbReference type="EMBL" id="MIGC01005833">
    <property type="protein sequence ID" value="PHJ16546.1"/>
    <property type="molecule type" value="Genomic_DNA"/>
</dbReference>
<dbReference type="AlphaFoldDB" id="A0A2C6KJL0"/>
<reference evidence="2 3" key="1">
    <citation type="journal article" date="2017" name="Int. J. Parasitol.">
        <title>The genome of the protozoan parasite Cystoisospora suis and a reverse vaccinology approach to identify vaccine candidates.</title>
        <authorList>
            <person name="Palmieri N."/>
            <person name="Shrestha A."/>
            <person name="Ruttkowski B."/>
            <person name="Beck T."/>
            <person name="Vogl C."/>
            <person name="Tomley F."/>
            <person name="Blake D.P."/>
            <person name="Joachim A."/>
        </authorList>
    </citation>
    <scope>NUCLEOTIDE SEQUENCE [LARGE SCALE GENOMIC DNA]</scope>
    <source>
        <strain evidence="2 3">Wien I</strain>
    </source>
</reference>
<name>A0A2C6KJL0_9APIC</name>
<organism evidence="2 3">
    <name type="scientific">Cystoisospora suis</name>
    <dbReference type="NCBI Taxonomy" id="483139"/>
    <lineage>
        <taxon>Eukaryota</taxon>
        <taxon>Sar</taxon>
        <taxon>Alveolata</taxon>
        <taxon>Apicomplexa</taxon>
        <taxon>Conoidasida</taxon>
        <taxon>Coccidia</taxon>
        <taxon>Eucoccidiorida</taxon>
        <taxon>Eimeriorina</taxon>
        <taxon>Sarcocystidae</taxon>
        <taxon>Cystoisospora</taxon>
    </lineage>
</organism>
<dbReference type="Proteomes" id="UP000221165">
    <property type="component" value="Unassembled WGS sequence"/>
</dbReference>